<accession>B3G4E8</accession>
<name>B3G4E8_ADIVA</name>
<proteinExistence type="predicted"/>
<organism evidence="1">
    <name type="scientific">Adineta vaga</name>
    <name type="common">Rotifer</name>
    <name type="synonym">Callidina vaga</name>
    <dbReference type="NCBI Taxonomy" id="104782"/>
    <lineage>
        <taxon>Eukaryota</taxon>
        <taxon>Metazoa</taxon>
        <taxon>Spiralia</taxon>
        <taxon>Gnathifera</taxon>
        <taxon>Rotifera</taxon>
        <taxon>Eurotatoria</taxon>
        <taxon>Bdelloidea</taxon>
        <taxon>Adinetida</taxon>
        <taxon>Adinetidae</taxon>
        <taxon>Adineta</taxon>
    </lineage>
</organism>
<evidence type="ECO:0000313" key="1">
    <source>
        <dbReference type="EMBL" id="ACD54696.1"/>
    </source>
</evidence>
<protein>
    <submittedName>
        <fullName evidence="1">Uncharacterized protein</fullName>
    </submittedName>
</protein>
<sequence>MQKTLKKNGTGQLADQVYEYRHDYPEVYKKNFEDQGWTVDRNRQGQAFMSYRGLTEEDLYRRTHEEKFSKDSHKNKVKQSSEPLGALVCAITTPEFQKKQLHDGVRAMEKAIDTIPKDSNHKYDYKIKDYATSAFVQAIVLDHYVNRPDFVSKDFADALDHFYSHNPGISRNPAEWPADKRRVYEQEILNYYGTHRRMTDAKDRYNKIRKRLLNKSI</sequence>
<dbReference type="AlphaFoldDB" id="B3G4E8"/>
<reference evidence="1" key="1">
    <citation type="journal article" date="2008" name="Science">
        <title>Massive horizontal gene transfer in bdelloid rotifers.</title>
        <authorList>
            <person name="Gladyshev E.A."/>
            <person name="Meselson M.S."/>
            <person name="Arkhipova I.R."/>
        </authorList>
    </citation>
    <scope>NUCLEOTIDE SEQUENCE</scope>
</reference>
<dbReference type="EMBL" id="EU643479">
    <property type="protein sequence ID" value="ACD54696.1"/>
    <property type="molecule type" value="Genomic_DNA"/>
</dbReference>